<gene>
    <name evidence="2" type="ORF">IOD40_18555</name>
</gene>
<accession>A0ABS0SIL4</accession>
<dbReference type="PANTHER" id="PTHR30543">
    <property type="entry name" value="CHROMATE REDUCTASE"/>
    <property type="match status" value="1"/>
</dbReference>
<evidence type="ECO:0000259" key="1">
    <source>
        <dbReference type="Pfam" id="PF03358"/>
    </source>
</evidence>
<dbReference type="EMBL" id="JADGMQ010000020">
    <property type="protein sequence ID" value="MBI1622661.1"/>
    <property type="molecule type" value="Genomic_DNA"/>
</dbReference>
<evidence type="ECO:0000313" key="3">
    <source>
        <dbReference type="Proteomes" id="UP000601789"/>
    </source>
</evidence>
<dbReference type="Gene3D" id="3.40.50.360">
    <property type="match status" value="1"/>
</dbReference>
<comment type="caution">
    <text evidence="2">The sequence shown here is derived from an EMBL/GenBank/DDBJ whole genome shotgun (WGS) entry which is preliminary data.</text>
</comment>
<proteinExistence type="predicted"/>
<dbReference type="InterPro" id="IPR005025">
    <property type="entry name" value="FMN_Rdtase-like_dom"/>
</dbReference>
<organism evidence="2 3">
    <name type="scientific">Aquamicrobium zhengzhouense</name>
    <dbReference type="NCBI Taxonomy" id="2781738"/>
    <lineage>
        <taxon>Bacteria</taxon>
        <taxon>Pseudomonadati</taxon>
        <taxon>Pseudomonadota</taxon>
        <taxon>Alphaproteobacteria</taxon>
        <taxon>Hyphomicrobiales</taxon>
        <taxon>Phyllobacteriaceae</taxon>
        <taxon>Aquamicrobium</taxon>
    </lineage>
</organism>
<dbReference type="InterPro" id="IPR029039">
    <property type="entry name" value="Flavoprotein-like_sf"/>
</dbReference>
<dbReference type="Pfam" id="PF03358">
    <property type="entry name" value="FMN_red"/>
    <property type="match status" value="1"/>
</dbReference>
<sequence length="189" mass="21031">MEMKLNIIIGSTRPGRIGPKIAKWFEGIAREQGGFEPVIVDLADFNLPVFDEPKHPRMQDYQHEHTKKWAASVASGDAYVFVTPEYNYFPPASLINAISYLSLEWNYKPAGIVSYGGISGGLRAAQELRQLLTTVKVMPLPETVPLPMVFPHLTEDSVNATDPMNDGAKLMLDELQKWSKALTQMRAAA</sequence>
<evidence type="ECO:0000313" key="2">
    <source>
        <dbReference type="EMBL" id="MBI1622661.1"/>
    </source>
</evidence>
<dbReference type="Proteomes" id="UP000601789">
    <property type="component" value="Unassembled WGS sequence"/>
</dbReference>
<dbReference type="PANTHER" id="PTHR30543:SF21">
    <property type="entry name" value="NAD(P)H-DEPENDENT FMN REDUCTASE LOT6"/>
    <property type="match status" value="1"/>
</dbReference>
<name>A0ABS0SIL4_9HYPH</name>
<dbReference type="InterPro" id="IPR050712">
    <property type="entry name" value="NAD(P)H-dep_reductase"/>
</dbReference>
<reference evidence="2 3" key="1">
    <citation type="submission" date="2020-10" db="EMBL/GenBank/DDBJ databases">
        <title>Aquamicrobium zhengzhouensis sp. nov., a exopolysaccharide producing bacterium isolated from farmland soil.</title>
        <authorList>
            <person name="Wang X."/>
        </authorList>
    </citation>
    <scope>NUCLEOTIDE SEQUENCE [LARGE SCALE GENOMIC DNA]</scope>
    <source>
        <strain evidence="3">cd-1</strain>
    </source>
</reference>
<keyword evidence="3" id="KW-1185">Reference proteome</keyword>
<protein>
    <submittedName>
        <fullName evidence="2">NAD(P)H-dependent oxidoreductase</fullName>
    </submittedName>
</protein>
<dbReference type="SUPFAM" id="SSF52218">
    <property type="entry name" value="Flavoproteins"/>
    <property type="match status" value="1"/>
</dbReference>
<feature type="domain" description="NADPH-dependent FMN reductase-like" evidence="1">
    <location>
        <begin position="3"/>
        <end position="146"/>
    </location>
</feature>